<dbReference type="STRING" id="380248.SAMN05216251_114135"/>
<organism evidence="8 9">
    <name type="scientific">Actinacidiphila alni</name>
    <dbReference type="NCBI Taxonomy" id="380248"/>
    <lineage>
        <taxon>Bacteria</taxon>
        <taxon>Bacillati</taxon>
        <taxon>Actinomycetota</taxon>
        <taxon>Actinomycetes</taxon>
        <taxon>Kitasatosporales</taxon>
        <taxon>Streptomycetaceae</taxon>
        <taxon>Actinacidiphila</taxon>
    </lineage>
</organism>
<evidence type="ECO:0000313" key="9">
    <source>
        <dbReference type="Proteomes" id="UP000199323"/>
    </source>
</evidence>
<dbReference type="Pfam" id="PF00196">
    <property type="entry name" value="GerE"/>
    <property type="match status" value="1"/>
</dbReference>
<dbReference type="Gene3D" id="3.40.50.2300">
    <property type="match status" value="1"/>
</dbReference>
<dbReference type="InterPro" id="IPR039420">
    <property type="entry name" value="WalR-like"/>
</dbReference>
<evidence type="ECO:0000313" key="8">
    <source>
        <dbReference type="EMBL" id="SFF44634.1"/>
    </source>
</evidence>
<dbReference type="SUPFAM" id="SSF46894">
    <property type="entry name" value="C-terminal effector domain of the bipartite response regulators"/>
    <property type="match status" value="1"/>
</dbReference>
<feature type="modified residue" description="4-aspartylphosphate" evidence="5">
    <location>
        <position position="65"/>
    </location>
</feature>
<dbReference type="CDD" id="cd06170">
    <property type="entry name" value="LuxR_C_like"/>
    <property type="match status" value="1"/>
</dbReference>
<name>A0A1I2IQT5_9ACTN</name>
<evidence type="ECO:0000256" key="4">
    <source>
        <dbReference type="ARBA" id="ARBA00023163"/>
    </source>
</evidence>
<dbReference type="Proteomes" id="UP000199323">
    <property type="component" value="Unassembled WGS sequence"/>
</dbReference>
<evidence type="ECO:0000259" key="6">
    <source>
        <dbReference type="PROSITE" id="PS50043"/>
    </source>
</evidence>
<evidence type="ECO:0000259" key="7">
    <source>
        <dbReference type="PROSITE" id="PS50110"/>
    </source>
</evidence>
<dbReference type="PANTHER" id="PTHR43214">
    <property type="entry name" value="TWO-COMPONENT RESPONSE REGULATOR"/>
    <property type="match status" value="1"/>
</dbReference>
<keyword evidence="3" id="KW-0238">DNA-binding</keyword>
<reference evidence="8 9" key="1">
    <citation type="submission" date="2016-10" db="EMBL/GenBank/DDBJ databases">
        <authorList>
            <person name="de Groot N.N."/>
        </authorList>
    </citation>
    <scope>NUCLEOTIDE SEQUENCE [LARGE SCALE GENOMIC DNA]</scope>
    <source>
        <strain evidence="8 9">CGMCC 4.3510</strain>
    </source>
</reference>
<keyword evidence="2" id="KW-0805">Transcription regulation</keyword>
<dbReference type="EMBL" id="FONG01000014">
    <property type="protein sequence ID" value="SFF44634.1"/>
    <property type="molecule type" value="Genomic_DNA"/>
</dbReference>
<dbReference type="SUPFAM" id="SSF52172">
    <property type="entry name" value="CheY-like"/>
    <property type="match status" value="1"/>
</dbReference>
<sequence length="229" mass="24345">MSATGRDAERPPLRVVVADDQASVREGLVLMLDLLPDLDVVGSAANGEEALEQVARHRPDAILLDLHMPVMDGTEAARRLTAEHPDVAIVVLTTYADDRSVLDTLRAGARSYLTKDADRLHIAQTLHSAVAGLSVLHPQVRATLLAAAADPPPAAASEGNEAAEPPDGLTRREAEILGLVARGLTNSEIAAALFLSRNTVKTHINRVFAKTGSRDRIAAARYAREHGLG</sequence>
<evidence type="ECO:0000256" key="2">
    <source>
        <dbReference type="ARBA" id="ARBA00023015"/>
    </source>
</evidence>
<dbReference type="CDD" id="cd17535">
    <property type="entry name" value="REC_NarL-like"/>
    <property type="match status" value="1"/>
</dbReference>
<keyword evidence="9" id="KW-1185">Reference proteome</keyword>
<dbReference type="Pfam" id="PF00072">
    <property type="entry name" value="Response_reg"/>
    <property type="match status" value="1"/>
</dbReference>
<feature type="domain" description="HTH luxR-type" evidence="6">
    <location>
        <begin position="162"/>
        <end position="227"/>
    </location>
</feature>
<dbReference type="SMART" id="SM00421">
    <property type="entry name" value="HTH_LUXR"/>
    <property type="match status" value="1"/>
</dbReference>
<dbReference type="PROSITE" id="PS50110">
    <property type="entry name" value="RESPONSE_REGULATORY"/>
    <property type="match status" value="1"/>
</dbReference>
<dbReference type="GO" id="GO:0000160">
    <property type="term" value="P:phosphorelay signal transduction system"/>
    <property type="evidence" value="ECO:0007669"/>
    <property type="project" value="InterPro"/>
</dbReference>
<feature type="domain" description="Response regulatory" evidence="7">
    <location>
        <begin position="14"/>
        <end position="130"/>
    </location>
</feature>
<dbReference type="InterPro" id="IPR016032">
    <property type="entry name" value="Sig_transdc_resp-reg_C-effctor"/>
</dbReference>
<keyword evidence="4" id="KW-0804">Transcription</keyword>
<dbReference type="PROSITE" id="PS00622">
    <property type="entry name" value="HTH_LUXR_1"/>
    <property type="match status" value="1"/>
</dbReference>
<dbReference type="GO" id="GO:0003677">
    <property type="term" value="F:DNA binding"/>
    <property type="evidence" value="ECO:0007669"/>
    <property type="project" value="UniProtKB-KW"/>
</dbReference>
<dbReference type="RefSeq" id="WP_245796233.1">
    <property type="nucleotide sequence ID" value="NZ_FONG01000014.1"/>
</dbReference>
<dbReference type="SMART" id="SM00448">
    <property type="entry name" value="REC"/>
    <property type="match status" value="1"/>
</dbReference>
<dbReference type="PRINTS" id="PR00038">
    <property type="entry name" value="HTHLUXR"/>
</dbReference>
<proteinExistence type="predicted"/>
<gene>
    <name evidence="8" type="ORF">SAMN05216251_114135</name>
</gene>
<dbReference type="PANTHER" id="PTHR43214:SF24">
    <property type="entry name" value="TRANSCRIPTIONAL REGULATORY PROTEIN NARL-RELATED"/>
    <property type="match status" value="1"/>
</dbReference>
<evidence type="ECO:0000256" key="5">
    <source>
        <dbReference type="PROSITE-ProRule" id="PRU00169"/>
    </source>
</evidence>
<dbReference type="AlphaFoldDB" id="A0A1I2IQT5"/>
<evidence type="ECO:0000256" key="3">
    <source>
        <dbReference type="ARBA" id="ARBA00023125"/>
    </source>
</evidence>
<dbReference type="InterPro" id="IPR011006">
    <property type="entry name" value="CheY-like_superfamily"/>
</dbReference>
<keyword evidence="1 5" id="KW-0597">Phosphoprotein</keyword>
<dbReference type="GO" id="GO:0006355">
    <property type="term" value="P:regulation of DNA-templated transcription"/>
    <property type="evidence" value="ECO:0007669"/>
    <property type="project" value="InterPro"/>
</dbReference>
<dbReference type="PROSITE" id="PS50043">
    <property type="entry name" value="HTH_LUXR_2"/>
    <property type="match status" value="1"/>
</dbReference>
<accession>A0A1I2IQT5</accession>
<evidence type="ECO:0000256" key="1">
    <source>
        <dbReference type="ARBA" id="ARBA00022553"/>
    </source>
</evidence>
<dbReference type="InterPro" id="IPR001789">
    <property type="entry name" value="Sig_transdc_resp-reg_receiver"/>
</dbReference>
<protein>
    <submittedName>
        <fullName evidence="8">Two component transcriptional regulator, LuxR family</fullName>
    </submittedName>
</protein>
<dbReference type="InterPro" id="IPR058245">
    <property type="entry name" value="NreC/VraR/RcsB-like_REC"/>
</dbReference>
<dbReference type="InterPro" id="IPR000792">
    <property type="entry name" value="Tscrpt_reg_LuxR_C"/>
</dbReference>